<reference evidence="2" key="1">
    <citation type="submission" date="2019-10" db="EMBL/GenBank/DDBJ databases">
        <title>Lacipirellula parvula gen. nov., sp. nov., representing a lineage of planctomycetes widespread in freshwater anoxic habitats, and description of the family Lacipirellulaceae.</title>
        <authorList>
            <person name="Dedysh S.N."/>
            <person name="Kulichevskaya I.S."/>
            <person name="Beletsky A.V."/>
            <person name="Rakitin A.L."/>
            <person name="Mardanov A.V."/>
            <person name="Ivanova A.A."/>
            <person name="Saltykova V.X."/>
            <person name="Rijpstra W.I.C."/>
            <person name="Sinninghe Damste J.S."/>
            <person name="Ravin N.V."/>
        </authorList>
    </citation>
    <scope>NUCLEOTIDE SEQUENCE [LARGE SCALE GENOMIC DNA]</scope>
    <source>
        <strain evidence="2">PX69</strain>
    </source>
</reference>
<sequence length="64" mass="7082">MNRDHRRQFGLGALLALATIVPLWLGWAETVVERIEEDKRNQAAAAAASTTRPAVVFGHWQGAR</sequence>
<dbReference type="EMBL" id="AP021861">
    <property type="protein sequence ID" value="BBO32428.1"/>
    <property type="molecule type" value="Genomic_DNA"/>
</dbReference>
<organism evidence="1 2">
    <name type="scientific">Lacipirellula parvula</name>
    <dbReference type="NCBI Taxonomy" id="2650471"/>
    <lineage>
        <taxon>Bacteria</taxon>
        <taxon>Pseudomonadati</taxon>
        <taxon>Planctomycetota</taxon>
        <taxon>Planctomycetia</taxon>
        <taxon>Pirellulales</taxon>
        <taxon>Lacipirellulaceae</taxon>
        <taxon>Lacipirellula</taxon>
    </lineage>
</organism>
<dbReference type="KEGG" id="lpav:PLANPX_2040"/>
<evidence type="ECO:0000313" key="1">
    <source>
        <dbReference type="EMBL" id="BBO32428.1"/>
    </source>
</evidence>
<keyword evidence="2" id="KW-1185">Reference proteome</keyword>
<accession>A0A5K7X7A0</accession>
<gene>
    <name evidence="1" type="ORF">PLANPX_2040</name>
</gene>
<evidence type="ECO:0000313" key="2">
    <source>
        <dbReference type="Proteomes" id="UP000326837"/>
    </source>
</evidence>
<dbReference type="Proteomes" id="UP000326837">
    <property type="component" value="Chromosome"/>
</dbReference>
<name>A0A5K7X7A0_9BACT</name>
<protein>
    <submittedName>
        <fullName evidence="1">Uncharacterized protein</fullName>
    </submittedName>
</protein>
<dbReference type="AlphaFoldDB" id="A0A5K7X7A0"/>
<dbReference type="RefSeq" id="WP_152098399.1">
    <property type="nucleotide sequence ID" value="NZ_AP021861.1"/>
</dbReference>
<proteinExistence type="predicted"/>